<keyword evidence="2" id="KW-1185">Reference proteome</keyword>
<evidence type="ECO:0000313" key="2">
    <source>
        <dbReference type="Proteomes" id="UP000657918"/>
    </source>
</evidence>
<reference evidence="1 2" key="1">
    <citation type="submission" date="2020-10" db="EMBL/GenBank/DDBJ databases">
        <title>Plant Genome Project.</title>
        <authorList>
            <person name="Zhang R.-G."/>
        </authorList>
    </citation>
    <scope>NUCLEOTIDE SEQUENCE [LARGE SCALE GENOMIC DNA]</scope>
    <source>
        <strain evidence="1">FAFU-HL-1</strain>
        <tissue evidence="1">Leaf</tissue>
    </source>
</reference>
<sequence length="80" mass="8740">MDLQLPSAELSLLFTCCNGWTPFVCGLDVEGGSPAPPMSGVAENIGFDFGKNRLGDEILTTANIAQNYEHEFLKYWVAEV</sequence>
<protein>
    <submittedName>
        <fullName evidence="1">Uncharacterized protein</fullName>
    </submittedName>
</protein>
<gene>
    <name evidence="1" type="ORF">SADUNF_Sadunf05G0160900</name>
</gene>
<name>A0A835K5H8_9ROSI</name>
<dbReference type="AlphaFoldDB" id="A0A835K5H8"/>
<dbReference type="OrthoDB" id="416096at2759"/>
<organism evidence="1 2">
    <name type="scientific">Salix dunnii</name>
    <dbReference type="NCBI Taxonomy" id="1413687"/>
    <lineage>
        <taxon>Eukaryota</taxon>
        <taxon>Viridiplantae</taxon>
        <taxon>Streptophyta</taxon>
        <taxon>Embryophyta</taxon>
        <taxon>Tracheophyta</taxon>
        <taxon>Spermatophyta</taxon>
        <taxon>Magnoliopsida</taxon>
        <taxon>eudicotyledons</taxon>
        <taxon>Gunneridae</taxon>
        <taxon>Pentapetalae</taxon>
        <taxon>rosids</taxon>
        <taxon>fabids</taxon>
        <taxon>Malpighiales</taxon>
        <taxon>Salicaceae</taxon>
        <taxon>Saliceae</taxon>
        <taxon>Salix</taxon>
    </lineage>
</organism>
<dbReference type="Proteomes" id="UP000657918">
    <property type="component" value="Unassembled WGS sequence"/>
</dbReference>
<proteinExistence type="predicted"/>
<evidence type="ECO:0000313" key="1">
    <source>
        <dbReference type="EMBL" id="KAF9682944.1"/>
    </source>
</evidence>
<dbReference type="EMBL" id="JADGMS010000005">
    <property type="protein sequence ID" value="KAF9682944.1"/>
    <property type="molecule type" value="Genomic_DNA"/>
</dbReference>
<comment type="caution">
    <text evidence="1">The sequence shown here is derived from an EMBL/GenBank/DDBJ whole genome shotgun (WGS) entry which is preliminary data.</text>
</comment>
<accession>A0A835K5H8</accession>